<gene>
    <name evidence="2" type="ORF">FMOSSE_LOCUS6704</name>
</gene>
<proteinExistence type="predicted"/>
<keyword evidence="3" id="KW-1185">Reference proteome</keyword>
<organism evidence="2 3">
    <name type="scientific">Funneliformis mosseae</name>
    <name type="common">Endomycorrhizal fungus</name>
    <name type="synonym">Glomus mosseae</name>
    <dbReference type="NCBI Taxonomy" id="27381"/>
    <lineage>
        <taxon>Eukaryota</taxon>
        <taxon>Fungi</taxon>
        <taxon>Fungi incertae sedis</taxon>
        <taxon>Mucoromycota</taxon>
        <taxon>Glomeromycotina</taxon>
        <taxon>Glomeromycetes</taxon>
        <taxon>Glomerales</taxon>
        <taxon>Glomeraceae</taxon>
        <taxon>Funneliformis</taxon>
    </lineage>
</organism>
<evidence type="ECO:0000313" key="3">
    <source>
        <dbReference type="Proteomes" id="UP000789375"/>
    </source>
</evidence>
<protein>
    <submittedName>
        <fullName evidence="2">4109_t:CDS:1</fullName>
    </submittedName>
</protein>
<feature type="region of interest" description="Disordered" evidence="1">
    <location>
        <begin position="1"/>
        <end position="30"/>
    </location>
</feature>
<dbReference type="Proteomes" id="UP000789375">
    <property type="component" value="Unassembled WGS sequence"/>
</dbReference>
<accession>A0A9N9B4Z7</accession>
<dbReference type="AlphaFoldDB" id="A0A9N9B4Z7"/>
<comment type="caution">
    <text evidence="2">The sequence shown here is derived from an EMBL/GenBank/DDBJ whole genome shotgun (WGS) entry which is preliminary data.</text>
</comment>
<sequence>MIDGHHIQPKYSTNYAELPTSHNKEPSQWLPKLDDVPLLEIENNANNDNLSELPKRENEALETRVNAYDNNDVVSEEEITEQELFNKINEIMKQEYGKANKSHVNEPYQFLPRDYIERVRQSDEFQGYEKRAPFNHPRCRMCENVNRHRGKFSRMRYVTITDDPIRENELKPLIRNQFTTSENMQCDEQTSEHGNGVYNPTCLNGGSTIKAASLEYWGDHSIDSVEHSLTQSEWNILKSSNESVNWFQNFNQLHLLRNNTTSPNLRQRNRNVKFFI</sequence>
<dbReference type="EMBL" id="CAJVPP010001444">
    <property type="protein sequence ID" value="CAG8555773.1"/>
    <property type="molecule type" value="Genomic_DNA"/>
</dbReference>
<evidence type="ECO:0000256" key="1">
    <source>
        <dbReference type="SAM" id="MobiDB-lite"/>
    </source>
</evidence>
<reference evidence="2" key="1">
    <citation type="submission" date="2021-06" db="EMBL/GenBank/DDBJ databases">
        <authorList>
            <person name="Kallberg Y."/>
            <person name="Tangrot J."/>
            <person name="Rosling A."/>
        </authorList>
    </citation>
    <scope>NUCLEOTIDE SEQUENCE</scope>
    <source>
        <strain evidence="2">87-6 pot B 2015</strain>
    </source>
</reference>
<name>A0A9N9B4Z7_FUNMO</name>
<evidence type="ECO:0000313" key="2">
    <source>
        <dbReference type="EMBL" id="CAG8555773.1"/>
    </source>
</evidence>